<reference evidence="2 3" key="1">
    <citation type="submission" date="2018-03" db="EMBL/GenBank/DDBJ databases">
        <title>Genomic Encyclopedia of Archaeal and Bacterial Type Strains, Phase II (KMG-II): from individual species to whole genera.</title>
        <authorList>
            <person name="Goeker M."/>
        </authorList>
    </citation>
    <scope>NUCLEOTIDE SEQUENCE [LARGE SCALE GENOMIC DNA]</scope>
    <source>
        <strain evidence="2 3">DSM 44720</strain>
    </source>
</reference>
<evidence type="ECO:0000313" key="2">
    <source>
        <dbReference type="EMBL" id="PRY41535.1"/>
    </source>
</evidence>
<dbReference type="SMART" id="SM00054">
    <property type="entry name" value="EFh"/>
    <property type="match status" value="4"/>
</dbReference>
<name>A0A2T0T785_9PSEU</name>
<gene>
    <name evidence="2" type="ORF">CLV43_105293</name>
</gene>
<dbReference type="GO" id="GO:0005509">
    <property type="term" value="F:calcium ion binding"/>
    <property type="evidence" value="ECO:0007669"/>
    <property type="project" value="InterPro"/>
</dbReference>
<feature type="domain" description="EF-hand" evidence="1">
    <location>
        <begin position="110"/>
        <end position="145"/>
    </location>
</feature>
<dbReference type="PROSITE" id="PS50222">
    <property type="entry name" value="EF_HAND_2"/>
    <property type="match status" value="3"/>
</dbReference>
<comment type="caution">
    <text evidence="2">The sequence shown here is derived from an EMBL/GenBank/DDBJ whole genome shotgun (WGS) entry which is preliminary data.</text>
</comment>
<evidence type="ECO:0000259" key="1">
    <source>
        <dbReference type="PROSITE" id="PS50222"/>
    </source>
</evidence>
<organism evidence="2 3">
    <name type="scientific">Umezawaea tangerina</name>
    <dbReference type="NCBI Taxonomy" id="84725"/>
    <lineage>
        <taxon>Bacteria</taxon>
        <taxon>Bacillati</taxon>
        <taxon>Actinomycetota</taxon>
        <taxon>Actinomycetes</taxon>
        <taxon>Pseudonocardiales</taxon>
        <taxon>Pseudonocardiaceae</taxon>
        <taxon>Umezawaea</taxon>
    </lineage>
</organism>
<dbReference type="InterPro" id="IPR002048">
    <property type="entry name" value="EF_hand_dom"/>
</dbReference>
<dbReference type="Pfam" id="PF13499">
    <property type="entry name" value="EF-hand_7"/>
    <property type="match status" value="2"/>
</dbReference>
<dbReference type="InterPro" id="IPR011992">
    <property type="entry name" value="EF-hand-dom_pair"/>
</dbReference>
<feature type="domain" description="EF-hand" evidence="1">
    <location>
        <begin position="39"/>
        <end position="74"/>
    </location>
</feature>
<proteinExistence type="predicted"/>
<dbReference type="Proteomes" id="UP000239494">
    <property type="component" value="Unassembled WGS sequence"/>
</dbReference>
<dbReference type="SUPFAM" id="SSF47473">
    <property type="entry name" value="EF-hand"/>
    <property type="match status" value="1"/>
</dbReference>
<dbReference type="Gene3D" id="1.10.238.10">
    <property type="entry name" value="EF-hand"/>
    <property type="match status" value="2"/>
</dbReference>
<sequence length="161" mass="17005">MSQRGLARLFTLLDGNRNGLIDRSDLDTFAATAGGGASSKAAALWDSLSALDTDSDGVVTREEFVAGADYRAVLASTTALHLSLFDAADADADGRIGRAEWRSITSTLGIPDHEAEANFVAIDSDRDGVLTRDEFLAQVTDLVEGDRDLDAIDVARPPAHA</sequence>
<dbReference type="EMBL" id="PVTF01000005">
    <property type="protein sequence ID" value="PRY41535.1"/>
    <property type="molecule type" value="Genomic_DNA"/>
</dbReference>
<keyword evidence="3" id="KW-1185">Reference proteome</keyword>
<dbReference type="InterPro" id="IPR018247">
    <property type="entry name" value="EF_Hand_1_Ca_BS"/>
</dbReference>
<evidence type="ECO:0000313" key="3">
    <source>
        <dbReference type="Proteomes" id="UP000239494"/>
    </source>
</evidence>
<feature type="domain" description="EF-hand" evidence="1">
    <location>
        <begin position="1"/>
        <end position="36"/>
    </location>
</feature>
<dbReference type="RefSeq" id="WP_170155904.1">
    <property type="nucleotide sequence ID" value="NZ_PVTF01000005.1"/>
</dbReference>
<dbReference type="AlphaFoldDB" id="A0A2T0T785"/>
<dbReference type="PROSITE" id="PS00018">
    <property type="entry name" value="EF_HAND_1"/>
    <property type="match status" value="3"/>
</dbReference>
<accession>A0A2T0T785</accession>
<protein>
    <submittedName>
        <fullName evidence="2">Ca2+-binding EF-hand superfamily protein</fullName>
    </submittedName>
</protein>